<organism evidence="1 2">
    <name type="scientific">Brassica cretica</name>
    <name type="common">Mustard</name>
    <dbReference type="NCBI Taxonomy" id="69181"/>
    <lineage>
        <taxon>Eukaryota</taxon>
        <taxon>Viridiplantae</taxon>
        <taxon>Streptophyta</taxon>
        <taxon>Embryophyta</taxon>
        <taxon>Tracheophyta</taxon>
        <taxon>Spermatophyta</taxon>
        <taxon>Magnoliopsida</taxon>
        <taxon>eudicotyledons</taxon>
        <taxon>Gunneridae</taxon>
        <taxon>Pentapetalae</taxon>
        <taxon>rosids</taxon>
        <taxon>malvids</taxon>
        <taxon>Brassicales</taxon>
        <taxon>Brassicaceae</taxon>
        <taxon>Brassiceae</taxon>
        <taxon>Brassica</taxon>
    </lineage>
</organism>
<proteinExistence type="predicted"/>
<accession>A0A8S9QXZ1</accession>
<gene>
    <name evidence="1" type="ORF">F2Q69_00011237</name>
</gene>
<comment type="caution">
    <text evidence="1">The sequence shown here is derived from an EMBL/GenBank/DDBJ whole genome shotgun (WGS) entry which is preliminary data.</text>
</comment>
<dbReference type="AlphaFoldDB" id="A0A8S9QXZ1"/>
<evidence type="ECO:0000313" key="2">
    <source>
        <dbReference type="Proteomes" id="UP000712600"/>
    </source>
</evidence>
<dbReference type="Proteomes" id="UP000712600">
    <property type="component" value="Unassembled WGS sequence"/>
</dbReference>
<sequence>MNPQTMTKRRTQLKTTVMGMATLGKTSVAGIVDVVVDAISRLIRPGFHQLLGKEEKYHRTLAAPSPMDDGITMINTFFSMIRIRITMINTFFSYSCKKGFKPPPSPPARQQLPTHSCNKCRPHHC</sequence>
<dbReference type="EMBL" id="QGKX02000996">
    <property type="protein sequence ID" value="KAF3558622.1"/>
    <property type="molecule type" value="Genomic_DNA"/>
</dbReference>
<reference evidence="1" key="1">
    <citation type="submission" date="2019-12" db="EMBL/GenBank/DDBJ databases">
        <title>Genome sequencing and annotation of Brassica cretica.</title>
        <authorList>
            <person name="Studholme D.J."/>
            <person name="Sarris P."/>
        </authorList>
    </citation>
    <scope>NUCLEOTIDE SEQUENCE</scope>
    <source>
        <strain evidence="1">PFS-109/04</strain>
        <tissue evidence="1">Leaf</tissue>
    </source>
</reference>
<protein>
    <submittedName>
        <fullName evidence="1">Uncharacterized protein</fullName>
    </submittedName>
</protein>
<name>A0A8S9QXZ1_BRACR</name>
<evidence type="ECO:0000313" key="1">
    <source>
        <dbReference type="EMBL" id="KAF3558622.1"/>
    </source>
</evidence>